<dbReference type="PANTHER" id="PTHR43048:SF3">
    <property type="entry name" value="METHYLMALONYL-COA EPIMERASE, MITOCHONDRIAL"/>
    <property type="match status" value="1"/>
</dbReference>
<dbReference type="GO" id="GO:0046872">
    <property type="term" value="F:metal ion binding"/>
    <property type="evidence" value="ECO:0007669"/>
    <property type="project" value="UniProtKB-KW"/>
</dbReference>
<dbReference type="CDD" id="cd06587">
    <property type="entry name" value="VOC"/>
    <property type="match status" value="1"/>
</dbReference>
<evidence type="ECO:0000313" key="3">
    <source>
        <dbReference type="EMBL" id="MYZ48790.1"/>
    </source>
</evidence>
<evidence type="ECO:0000256" key="1">
    <source>
        <dbReference type="ARBA" id="ARBA00022723"/>
    </source>
</evidence>
<protein>
    <submittedName>
        <fullName evidence="3">VOC family protein</fullName>
    </submittedName>
</protein>
<reference evidence="3" key="1">
    <citation type="submission" date="2019-03" db="EMBL/GenBank/DDBJ databases">
        <title>Afifella sp. nov., isolated from activated sludge.</title>
        <authorList>
            <person name="Li Q."/>
            <person name="Liu Y."/>
        </authorList>
    </citation>
    <scope>NUCLEOTIDE SEQUENCE</scope>
    <source>
        <strain evidence="3">L72</strain>
    </source>
</reference>
<organism evidence="3 4">
    <name type="scientific">Propylenella binzhouense</name>
    <dbReference type="NCBI Taxonomy" id="2555902"/>
    <lineage>
        <taxon>Bacteria</taxon>
        <taxon>Pseudomonadati</taxon>
        <taxon>Pseudomonadota</taxon>
        <taxon>Alphaproteobacteria</taxon>
        <taxon>Hyphomicrobiales</taxon>
        <taxon>Propylenellaceae</taxon>
        <taxon>Propylenella</taxon>
    </lineage>
</organism>
<feature type="domain" description="VOC" evidence="2">
    <location>
        <begin position="19"/>
        <end position="135"/>
    </location>
</feature>
<keyword evidence="4" id="KW-1185">Reference proteome</keyword>
<keyword evidence="1" id="KW-0479">Metal-binding</keyword>
<dbReference type="InterPro" id="IPR037523">
    <property type="entry name" value="VOC_core"/>
</dbReference>
<dbReference type="GO" id="GO:0046491">
    <property type="term" value="P:L-methylmalonyl-CoA metabolic process"/>
    <property type="evidence" value="ECO:0007669"/>
    <property type="project" value="TreeGrafter"/>
</dbReference>
<dbReference type="InterPro" id="IPR051785">
    <property type="entry name" value="MMCE/EMCE_epimerase"/>
</dbReference>
<dbReference type="Gene3D" id="3.10.180.10">
    <property type="entry name" value="2,3-Dihydroxybiphenyl 1,2-Dioxygenase, domain 1"/>
    <property type="match status" value="1"/>
</dbReference>
<proteinExistence type="predicted"/>
<dbReference type="EMBL" id="SPKJ01000048">
    <property type="protein sequence ID" value="MYZ48790.1"/>
    <property type="molecule type" value="Genomic_DNA"/>
</dbReference>
<accession>A0A964T616</accession>
<evidence type="ECO:0000313" key="4">
    <source>
        <dbReference type="Proteomes" id="UP000773614"/>
    </source>
</evidence>
<comment type="caution">
    <text evidence="3">The sequence shown here is derived from an EMBL/GenBank/DDBJ whole genome shotgun (WGS) entry which is preliminary data.</text>
</comment>
<name>A0A964T616_9HYPH</name>
<dbReference type="SUPFAM" id="SSF54593">
    <property type="entry name" value="Glyoxalase/Bleomycin resistance protein/Dihydroxybiphenyl dioxygenase"/>
    <property type="match status" value="1"/>
</dbReference>
<evidence type="ECO:0000259" key="2">
    <source>
        <dbReference type="PROSITE" id="PS51819"/>
    </source>
</evidence>
<dbReference type="Pfam" id="PF00903">
    <property type="entry name" value="Glyoxalase"/>
    <property type="match status" value="1"/>
</dbReference>
<dbReference type="AlphaFoldDB" id="A0A964T616"/>
<dbReference type="PANTHER" id="PTHR43048">
    <property type="entry name" value="METHYLMALONYL-COA EPIMERASE"/>
    <property type="match status" value="1"/>
</dbReference>
<sequence>MRIVDTRQLYGWSAGMIVGIDHIELIVRDVDEFVEFYKKLGFKLLSRTEHHGGSAEMQLPGDNQPIFEIHTVMGEENPGINHISFKVIDIDKTYEDLVAKGVNTFYKPPHPSPSTGRRNVLLRDPDGWRVQLSDSRRTDYKKTEGDA</sequence>
<dbReference type="Proteomes" id="UP000773614">
    <property type="component" value="Unassembled WGS sequence"/>
</dbReference>
<dbReference type="PROSITE" id="PS51819">
    <property type="entry name" value="VOC"/>
    <property type="match status" value="1"/>
</dbReference>
<dbReference type="InterPro" id="IPR004360">
    <property type="entry name" value="Glyas_Fos-R_dOase_dom"/>
</dbReference>
<dbReference type="GO" id="GO:0004493">
    <property type="term" value="F:methylmalonyl-CoA epimerase activity"/>
    <property type="evidence" value="ECO:0007669"/>
    <property type="project" value="TreeGrafter"/>
</dbReference>
<dbReference type="InterPro" id="IPR029068">
    <property type="entry name" value="Glyas_Bleomycin-R_OHBP_Dase"/>
</dbReference>
<gene>
    <name evidence="3" type="ORF">E4O86_13825</name>
</gene>